<evidence type="ECO:0000313" key="12">
    <source>
        <dbReference type="Proteomes" id="UP000054560"/>
    </source>
</evidence>
<dbReference type="SUPFAM" id="SSF56112">
    <property type="entry name" value="Protein kinase-like (PK-like)"/>
    <property type="match status" value="1"/>
</dbReference>
<dbReference type="Pfam" id="PF00069">
    <property type="entry name" value="Pkinase"/>
    <property type="match status" value="1"/>
</dbReference>
<evidence type="ECO:0000259" key="9">
    <source>
        <dbReference type="PROSITE" id="PS50011"/>
    </source>
</evidence>
<evidence type="ECO:0000256" key="1">
    <source>
        <dbReference type="ARBA" id="ARBA00022527"/>
    </source>
</evidence>
<evidence type="ECO:0000313" key="11">
    <source>
        <dbReference type="EMBL" id="KNC78295.1"/>
    </source>
</evidence>
<evidence type="ECO:0000256" key="6">
    <source>
        <dbReference type="ARBA" id="ARBA00022840"/>
    </source>
</evidence>
<comment type="similarity">
    <text evidence="8">Belongs to the protein kinase superfamily.</text>
</comment>
<reference evidence="11 12" key="1">
    <citation type="submission" date="2011-02" db="EMBL/GenBank/DDBJ databases">
        <title>The Genome Sequence of Sphaeroforma arctica JP610.</title>
        <authorList>
            <consortium name="The Broad Institute Genome Sequencing Platform"/>
            <person name="Russ C."/>
            <person name="Cuomo C."/>
            <person name="Young S.K."/>
            <person name="Zeng Q."/>
            <person name="Gargeya S."/>
            <person name="Alvarado L."/>
            <person name="Berlin A."/>
            <person name="Chapman S.B."/>
            <person name="Chen Z."/>
            <person name="Freedman E."/>
            <person name="Gellesch M."/>
            <person name="Goldberg J."/>
            <person name="Griggs A."/>
            <person name="Gujja S."/>
            <person name="Heilman E."/>
            <person name="Heiman D."/>
            <person name="Howarth C."/>
            <person name="Mehta T."/>
            <person name="Neiman D."/>
            <person name="Pearson M."/>
            <person name="Roberts A."/>
            <person name="Saif S."/>
            <person name="Shea T."/>
            <person name="Shenoy N."/>
            <person name="Sisk P."/>
            <person name="Stolte C."/>
            <person name="Sykes S."/>
            <person name="White J."/>
            <person name="Yandava C."/>
            <person name="Burger G."/>
            <person name="Gray M.W."/>
            <person name="Holland P.W.H."/>
            <person name="King N."/>
            <person name="Lang F.B.F."/>
            <person name="Roger A.J."/>
            <person name="Ruiz-Trillo I."/>
            <person name="Haas B."/>
            <person name="Nusbaum C."/>
            <person name="Birren B."/>
        </authorList>
    </citation>
    <scope>NUCLEOTIDE SEQUENCE [LARGE SCALE GENOMIC DNA]</scope>
    <source>
        <strain evidence="11 12">JP610</strain>
    </source>
</reference>
<dbReference type="InterPro" id="IPR017441">
    <property type="entry name" value="Protein_kinase_ATP_BS"/>
</dbReference>
<keyword evidence="2" id="KW-0597">Phosphoprotein</keyword>
<dbReference type="AlphaFoldDB" id="A0A0L0FNB9"/>
<dbReference type="STRING" id="667725.A0A0L0FNB9"/>
<dbReference type="Proteomes" id="UP000054560">
    <property type="component" value="Unassembled WGS sequence"/>
</dbReference>
<dbReference type="RefSeq" id="XP_014152197.1">
    <property type="nucleotide sequence ID" value="XM_014296722.1"/>
</dbReference>
<dbReference type="FunFam" id="1.10.510.10:FF:000634">
    <property type="entry name" value="Protein kinase C"/>
    <property type="match status" value="1"/>
</dbReference>
<dbReference type="Pfam" id="PF00433">
    <property type="entry name" value="Pkinase_C"/>
    <property type="match status" value="1"/>
</dbReference>
<dbReference type="eggNOG" id="KOG0694">
    <property type="taxonomic scope" value="Eukaryota"/>
</dbReference>
<dbReference type="Gene3D" id="3.30.200.20">
    <property type="entry name" value="Phosphorylase Kinase, domain 1"/>
    <property type="match status" value="2"/>
</dbReference>
<feature type="binding site" evidence="7">
    <location>
        <position position="97"/>
    </location>
    <ligand>
        <name>ATP</name>
        <dbReference type="ChEBI" id="CHEBI:30616"/>
    </ligand>
</feature>
<dbReference type="PROSITE" id="PS51285">
    <property type="entry name" value="AGC_KINASE_CTER"/>
    <property type="match status" value="1"/>
</dbReference>
<keyword evidence="3" id="KW-0808">Transferase</keyword>
<dbReference type="PROSITE" id="PS50011">
    <property type="entry name" value="PROTEIN_KINASE_DOM"/>
    <property type="match status" value="1"/>
</dbReference>
<keyword evidence="6 7" id="KW-0067">ATP-binding</keyword>
<dbReference type="EMBL" id="KQ242519">
    <property type="protein sequence ID" value="KNC78295.1"/>
    <property type="molecule type" value="Genomic_DNA"/>
</dbReference>
<dbReference type="GeneID" id="25909777"/>
<feature type="domain" description="AGC-kinase C-terminal" evidence="10">
    <location>
        <begin position="300"/>
        <end position="367"/>
    </location>
</feature>
<dbReference type="InterPro" id="IPR008271">
    <property type="entry name" value="Ser/Thr_kinase_AS"/>
</dbReference>
<dbReference type="SMART" id="SM00133">
    <property type="entry name" value="S_TK_X"/>
    <property type="match status" value="1"/>
</dbReference>
<evidence type="ECO:0000259" key="10">
    <source>
        <dbReference type="PROSITE" id="PS51285"/>
    </source>
</evidence>
<protein>
    <submittedName>
        <fullName evidence="11">AGC/PKC/PKCH protein kinase</fullName>
    </submittedName>
</protein>
<dbReference type="FunFam" id="3.30.200.20:FF:000103">
    <property type="entry name" value="Protein kinase C"/>
    <property type="match status" value="1"/>
</dbReference>
<accession>A0A0L0FNB9</accession>
<evidence type="ECO:0000256" key="4">
    <source>
        <dbReference type="ARBA" id="ARBA00022741"/>
    </source>
</evidence>
<dbReference type="GO" id="GO:0005524">
    <property type="term" value="F:ATP binding"/>
    <property type="evidence" value="ECO:0007669"/>
    <property type="project" value="UniProtKB-UniRule"/>
</dbReference>
<dbReference type="InterPro" id="IPR017892">
    <property type="entry name" value="Pkinase_C"/>
</dbReference>
<keyword evidence="12" id="KW-1185">Reference proteome</keyword>
<dbReference type="InterPro" id="IPR011009">
    <property type="entry name" value="Kinase-like_dom_sf"/>
</dbReference>
<name>A0A0L0FNB9_9EUKA</name>
<dbReference type="InterPro" id="IPR000961">
    <property type="entry name" value="AGC-kinase_C"/>
</dbReference>
<sequence length="367" mass="41335">GMQCTHPNCKMNVHKKCCKKVPPLCGIFQPGSQVDKLAEAMAKANNESNSLITSVTDNVNLRDFNLLSVLGRGSFGKVMLAERKTTKKVYALKMIKKSDVVEHDDYECAKVEKNVLSVSNGCPFLAHCYSTFQSEDRLFFVMEYLNGGDLMFHVIRDGAFPEVRARFYMAEIVLALDYLHNIGVIYRDLKLDNVLLHSSGHVKLADFGMCKEGITPENPFTSTFCGTPDYIAPEILKYEPYGISVDWWSLGILCFEMLTASQTFQACTRLISAFLNRDPRRRLGCGPNKANDIKSHPFFRRLDWNAVSSRQATPPFVPKVSGTADTAMFEKKYLTEKAALTPLNKKTIGQIDQMEFHDFSFVAPNFL</sequence>
<evidence type="ECO:0000256" key="2">
    <source>
        <dbReference type="ARBA" id="ARBA00022553"/>
    </source>
</evidence>
<dbReference type="InterPro" id="IPR000719">
    <property type="entry name" value="Prot_kinase_dom"/>
</dbReference>
<feature type="domain" description="Protein kinase" evidence="9">
    <location>
        <begin position="64"/>
        <end position="360"/>
    </location>
</feature>
<keyword evidence="5 11" id="KW-0418">Kinase</keyword>
<keyword evidence="4 7" id="KW-0547">Nucleotide-binding</keyword>
<dbReference type="GO" id="GO:0004674">
    <property type="term" value="F:protein serine/threonine kinase activity"/>
    <property type="evidence" value="ECO:0007669"/>
    <property type="project" value="UniProtKB-KW"/>
</dbReference>
<organism evidence="11 12">
    <name type="scientific">Sphaeroforma arctica JP610</name>
    <dbReference type="NCBI Taxonomy" id="667725"/>
    <lineage>
        <taxon>Eukaryota</taxon>
        <taxon>Ichthyosporea</taxon>
        <taxon>Ichthyophonida</taxon>
        <taxon>Sphaeroforma</taxon>
    </lineage>
</organism>
<gene>
    <name evidence="11" type="ORF">SARC_09273</name>
</gene>
<evidence type="ECO:0000256" key="3">
    <source>
        <dbReference type="ARBA" id="ARBA00022679"/>
    </source>
</evidence>
<evidence type="ECO:0000256" key="5">
    <source>
        <dbReference type="ARBA" id="ARBA00022777"/>
    </source>
</evidence>
<feature type="non-terminal residue" evidence="11">
    <location>
        <position position="1"/>
    </location>
</feature>
<dbReference type="PANTHER" id="PTHR24351">
    <property type="entry name" value="RIBOSOMAL PROTEIN S6 KINASE"/>
    <property type="match status" value="1"/>
</dbReference>
<dbReference type="Gene3D" id="1.10.510.10">
    <property type="entry name" value="Transferase(Phosphotransferase) domain 1"/>
    <property type="match status" value="2"/>
</dbReference>
<dbReference type="SMART" id="SM00220">
    <property type="entry name" value="S_TKc"/>
    <property type="match status" value="1"/>
</dbReference>
<evidence type="ECO:0000256" key="7">
    <source>
        <dbReference type="PROSITE-ProRule" id="PRU10141"/>
    </source>
</evidence>
<evidence type="ECO:0000256" key="8">
    <source>
        <dbReference type="RuleBase" id="RU000304"/>
    </source>
</evidence>
<keyword evidence="1 8" id="KW-0723">Serine/threonine-protein kinase</keyword>
<dbReference type="OrthoDB" id="63267at2759"/>
<dbReference type="PROSITE" id="PS00108">
    <property type="entry name" value="PROTEIN_KINASE_ST"/>
    <property type="match status" value="1"/>
</dbReference>
<dbReference type="PROSITE" id="PS00107">
    <property type="entry name" value="PROTEIN_KINASE_ATP"/>
    <property type="match status" value="1"/>
</dbReference>
<proteinExistence type="inferred from homology"/>